<dbReference type="Proteomes" id="UP001501594">
    <property type="component" value="Unassembled WGS sequence"/>
</dbReference>
<dbReference type="EMBL" id="BAABAU010000001">
    <property type="protein sequence ID" value="GAA4265493.1"/>
    <property type="molecule type" value="Genomic_DNA"/>
</dbReference>
<name>A0ABP8DZT5_9MICO</name>
<comment type="caution">
    <text evidence="5">The sequence shown here is derived from an EMBL/GenBank/DDBJ whole genome shotgun (WGS) entry which is preliminary data.</text>
</comment>
<evidence type="ECO:0000256" key="1">
    <source>
        <dbReference type="ARBA" id="ARBA00006068"/>
    </source>
</evidence>
<dbReference type="InterPro" id="IPR050922">
    <property type="entry name" value="LytR/CpsA/Psr_CW_biosynth"/>
</dbReference>
<feature type="compositionally biased region" description="Low complexity" evidence="2">
    <location>
        <begin position="1"/>
        <end position="20"/>
    </location>
</feature>
<dbReference type="Pfam" id="PF03816">
    <property type="entry name" value="LytR_cpsA_psr"/>
    <property type="match status" value="1"/>
</dbReference>
<evidence type="ECO:0000256" key="2">
    <source>
        <dbReference type="SAM" id="MobiDB-lite"/>
    </source>
</evidence>
<evidence type="ECO:0000259" key="4">
    <source>
        <dbReference type="Pfam" id="PF03816"/>
    </source>
</evidence>
<evidence type="ECO:0000313" key="5">
    <source>
        <dbReference type="EMBL" id="GAA4265493.1"/>
    </source>
</evidence>
<gene>
    <name evidence="5" type="ORF">GCM10022256_11050</name>
</gene>
<feature type="transmembrane region" description="Helical" evidence="3">
    <location>
        <begin position="32"/>
        <end position="58"/>
    </location>
</feature>
<dbReference type="PANTHER" id="PTHR33392:SF6">
    <property type="entry name" value="POLYISOPRENYL-TEICHOIC ACID--PEPTIDOGLYCAN TEICHOIC ACID TRANSFERASE TAGU"/>
    <property type="match status" value="1"/>
</dbReference>
<organism evidence="5 6">
    <name type="scientific">Frondihabitans peucedani</name>
    <dbReference type="NCBI Taxonomy" id="598626"/>
    <lineage>
        <taxon>Bacteria</taxon>
        <taxon>Bacillati</taxon>
        <taxon>Actinomycetota</taxon>
        <taxon>Actinomycetes</taxon>
        <taxon>Micrococcales</taxon>
        <taxon>Microbacteriaceae</taxon>
        <taxon>Frondihabitans</taxon>
    </lineage>
</organism>
<proteinExistence type="inferred from homology"/>
<keyword evidence="3" id="KW-0472">Membrane</keyword>
<sequence>MSASPTATTPAPAPESLPTRASRRTRRRRSRAIRNAAIAFGVVAVLILAVLGAGAVLLQNLVGQNLTTLASTEAFPDEAGRPAPSTGAMNILLLGSDSRQTTSSHDLESAGSQRADTMMLVHVSEDCSHVSVMSVMRDLWVDVPGHGKAKVNASLAWGGTPLAIQTLEKLLGARIDHVAIIDFAGLASMTTSLGGVVVDNPQAFTASRGDDRFFPEGEIELEGDRALVFARERYAFPTGDYQRVANQQLLLKGILSRAISRDVLADPRALADFASETSKNLTVDSGFTLRAAGSLAYSLRGIDLSGFSFFTMPTAGTGMEGDQSVVRVDEAATARLRQALHDDTLQAFEASLHRG</sequence>
<protein>
    <submittedName>
        <fullName evidence="5">LCP family protein</fullName>
    </submittedName>
</protein>
<evidence type="ECO:0000256" key="3">
    <source>
        <dbReference type="SAM" id="Phobius"/>
    </source>
</evidence>
<reference evidence="6" key="1">
    <citation type="journal article" date="2019" name="Int. J. Syst. Evol. Microbiol.">
        <title>The Global Catalogue of Microorganisms (GCM) 10K type strain sequencing project: providing services to taxonomists for standard genome sequencing and annotation.</title>
        <authorList>
            <consortium name="The Broad Institute Genomics Platform"/>
            <consortium name="The Broad Institute Genome Sequencing Center for Infectious Disease"/>
            <person name="Wu L."/>
            <person name="Ma J."/>
        </authorList>
    </citation>
    <scope>NUCLEOTIDE SEQUENCE [LARGE SCALE GENOMIC DNA]</scope>
    <source>
        <strain evidence="6">JCM 17442</strain>
    </source>
</reference>
<dbReference type="InterPro" id="IPR004474">
    <property type="entry name" value="LytR_CpsA_psr"/>
</dbReference>
<accession>A0ABP8DZT5</accession>
<keyword evidence="6" id="KW-1185">Reference proteome</keyword>
<keyword evidence="3" id="KW-0812">Transmembrane</keyword>
<feature type="domain" description="Cell envelope-related transcriptional attenuator" evidence="4">
    <location>
        <begin position="114"/>
        <end position="258"/>
    </location>
</feature>
<evidence type="ECO:0000313" key="6">
    <source>
        <dbReference type="Proteomes" id="UP001501594"/>
    </source>
</evidence>
<comment type="similarity">
    <text evidence="1">Belongs to the LytR/CpsA/Psr (LCP) family.</text>
</comment>
<feature type="region of interest" description="Disordered" evidence="2">
    <location>
        <begin position="1"/>
        <end position="28"/>
    </location>
</feature>
<dbReference type="PANTHER" id="PTHR33392">
    <property type="entry name" value="POLYISOPRENYL-TEICHOIC ACID--PEPTIDOGLYCAN TEICHOIC ACID TRANSFERASE TAGU"/>
    <property type="match status" value="1"/>
</dbReference>
<dbReference type="Gene3D" id="3.40.630.190">
    <property type="entry name" value="LCP protein"/>
    <property type="match status" value="1"/>
</dbReference>
<keyword evidence="3" id="KW-1133">Transmembrane helix</keyword>
<dbReference type="NCBIfam" id="TIGR00350">
    <property type="entry name" value="lytR_cpsA_psr"/>
    <property type="match status" value="1"/>
</dbReference>
<dbReference type="RefSeq" id="WP_344794018.1">
    <property type="nucleotide sequence ID" value="NZ_BAABAU010000001.1"/>
</dbReference>